<dbReference type="UniPathway" id="UPA00094"/>
<evidence type="ECO:0000256" key="10">
    <source>
        <dbReference type="ARBA" id="ARBA00023136"/>
    </source>
</evidence>
<keyword evidence="9 13" id="KW-0443">Lipid metabolism</keyword>
<keyword evidence="5 13" id="KW-0444">Lipid biosynthesis</keyword>
<evidence type="ECO:0000256" key="11">
    <source>
        <dbReference type="ARBA" id="ARBA00023160"/>
    </source>
</evidence>
<keyword evidence="13" id="KW-0256">Endoplasmic reticulum</keyword>
<dbReference type="Pfam" id="PF04387">
    <property type="entry name" value="PTPLA"/>
    <property type="match status" value="1"/>
</dbReference>
<keyword evidence="6 13" id="KW-0812">Transmembrane</keyword>
<evidence type="ECO:0000256" key="8">
    <source>
        <dbReference type="ARBA" id="ARBA00022989"/>
    </source>
</evidence>
<dbReference type="VEuPathDB" id="MicrosporidiaDB:CWI36_1591p0010"/>
<feature type="transmembrane region" description="Helical" evidence="13">
    <location>
        <begin position="64"/>
        <end position="83"/>
    </location>
</feature>
<comment type="similarity">
    <text evidence="3 13">Belongs to the very long-chain fatty acids dehydratase HACD family.</text>
</comment>
<name>A0A4Q9KV68_9MICR</name>
<comment type="subcellular location">
    <subcellularLocation>
        <location evidence="13">Endoplasmic reticulum membrane</location>
        <topology evidence="13">Multi-pass membrane protein</topology>
    </subcellularLocation>
    <subcellularLocation>
        <location evidence="1">Membrane</location>
        <topology evidence="1">Multi-pass membrane protein</topology>
    </subcellularLocation>
</comment>
<comment type="pathway">
    <text evidence="2 13">Lipid metabolism; fatty acid biosynthesis.</text>
</comment>
<evidence type="ECO:0000256" key="5">
    <source>
        <dbReference type="ARBA" id="ARBA00022516"/>
    </source>
</evidence>
<comment type="function">
    <text evidence="13">Catalyzes the third of the four reactions of the long-chain fatty acids elongation cycle. This endoplasmic reticulum-bound enzymatic process, allows the addition of two carbons to the chain of long- and very long-chain fatty acids/VLCFAs per cycle. This enzyme catalyzes the dehydration of the 3-hydroxyacyl-CoA intermediate into trans-2,3-enoyl-CoA, within each cycle of fatty acid elongation. Thereby, it participates to the production of VLCFAs of different chain lengths that are involved in multiple biological processes as precursors of membrane lipids and lipid mediators.</text>
</comment>
<gene>
    <name evidence="14" type="ORF">CWI39_2313p0010</name>
</gene>
<dbReference type="Proteomes" id="UP000293045">
    <property type="component" value="Unassembled WGS sequence"/>
</dbReference>
<evidence type="ECO:0000256" key="12">
    <source>
        <dbReference type="ARBA" id="ARBA00023239"/>
    </source>
</evidence>
<dbReference type="EC" id="4.2.1.134" evidence="4 13"/>
<comment type="catalytic activity">
    <reaction evidence="13">
        <text>a very-long-chain (3R)-3-hydroxyacyl-CoA = a very-long-chain (2E)-enoyl-CoA + H2O</text>
        <dbReference type="Rhea" id="RHEA:45812"/>
        <dbReference type="ChEBI" id="CHEBI:15377"/>
        <dbReference type="ChEBI" id="CHEBI:83728"/>
        <dbReference type="ChEBI" id="CHEBI:85440"/>
        <dbReference type="EC" id="4.2.1.134"/>
    </reaction>
</comment>
<reference evidence="14 15" key="1">
    <citation type="submission" date="2017-12" db="EMBL/GenBank/DDBJ databases">
        <authorList>
            <person name="Pombert J.-F."/>
            <person name="Haag K.L."/>
            <person name="Ebert D."/>
        </authorList>
    </citation>
    <scope>NUCLEOTIDE SEQUENCE [LARGE SCALE GENOMIC DNA]</scope>
    <source>
        <strain evidence="14">IL-BN-2</strain>
    </source>
</reference>
<dbReference type="GO" id="GO:0030497">
    <property type="term" value="P:fatty acid elongation"/>
    <property type="evidence" value="ECO:0007669"/>
    <property type="project" value="TreeGrafter"/>
</dbReference>
<dbReference type="GO" id="GO:0102158">
    <property type="term" value="F:very-long-chain (3R)-3-hydroxyacyl-CoA dehydratase activity"/>
    <property type="evidence" value="ECO:0007669"/>
    <property type="project" value="UniProtKB-EC"/>
</dbReference>
<dbReference type="EMBL" id="PIXR01002313">
    <property type="protein sequence ID" value="TBT98706.1"/>
    <property type="molecule type" value="Genomic_DNA"/>
</dbReference>
<evidence type="ECO:0000313" key="15">
    <source>
        <dbReference type="Proteomes" id="UP000293045"/>
    </source>
</evidence>
<evidence type="ECO:0000256" key="1">
    <source>
        <dbReference type="ARBA" id="ARBA00004141"/>
    </source>
</evidence>
<evidence type="ECO:0000256" key="7">
    <source>
        <dbReference type="ARBA" id="ARBA00022832"/>
    </source>
</evidence>
<dbReference type="GO" id="GO:0030148">
    <property type="term" value="P:sphingolipid biosynthetic process"/>
    <property type="evidence" value="ECO:0007669"/>
    <property type="project" value="TreeGrafter"/>
</dbReference>
<evidence type="ECO:0000256" key="9">
    <source>
        <dbReference type="ARBA" id="ARBA00023098"/>
    </source>
</evidence>
<accession>A0A4Q9KV68</accession>
<feature type="transmembrane region" description="Helical" evidence="13">
    <location>
        <begin position="7"/>
        <end position="28"/>
    </location>
</feature>
<dbReference type="GO" id="GO:0042761">
    <property type="term" value="P:very long-chain fatty acid biosynthetic process"/>
    <property type="evidence" value="ECO:0007669"/>
    <property type="project" value="TreeGrafter"/>
</dbReference>
<evidence type="ECO:0000256" key="13">
    <source>
        <dbReference type="RuleBase" id="RU363109"/>
    </source>
</evidence>
<keyword evidence="8 13" id="KW-1133">Transmembrane helix</keyword>
<comment type="caution">
    <text evidence="14">The sequence shown here is derived from an EMBL/GenBank/DDBJ whole genome shotgun (WGS) entry which is preliminary data.</text>
</comment>
<evidence type="ECO:0000313" key="14">
    <source>
        <dbReference type="EMBL" id="TBT98706.1"/>
    </source>
</evidence>
<feature type="transmembrane region" description="Helical" evidence="13">
    <location>
        <begin position="34"/>
        <end position="52"/>
    </location>
</feature>
<dbReference type="PANTHER" id="PTHR11035">
    <property type="entry name" value="VERY-LONG-CHAIN (3R)-3-HYDROXYACYL-COA DEHYDRATASE"/>
    <property type="match status" value="1"/>
</dbReference>
<feature type="transmembrane region" description="Helical" evidence="13">
    <location>
        <begin position="148"/>
        <end position="169"/>
    </location>
</feature>
<dbReference type="AlphaFoldDB" id="A0A4Q9KV68"/>
<keyword evidence="10 13" id="KW-0472">Membrane</keyword>
<evidence type="ECO:0000256" key="3">
    <source>
        <dbReference type="ARBA" id="ARBA00007811"/>
    </source>
</evidence>
<evidence type="ECO:0000256" key="6">
    <source>
        <dbReference type="ARBA" id="ARBA00022692"/>
    </source>
</evidence>
<feature type="transmembrane region" description="Helical" evidence="13">
    <location>
        <begin position="89"/>
        <end position="107"/>
    </location>
</feature>
<feature type="transmembrane region" description="Helical" evidence="13">
    <location>
        <begin position="119"/>
        <end position="136"/>
    </location>
</feature>
<dbReference type="InterPro" id="IPR007482">
    <property type="entry name" value="Tyr_Pase-like_PTPLA"/>
</dbReference>
<protein>
    <recommendedName>
        <fullName evidence="4 13">Very-long-chain (3R)-3-hydroxyacyl-CoA dehydratase</fullName>
        <ecNumber evidence="4 13">4.2.1.134</ecNumber>
    </recommendedName>
</protein>
<keyword evidence="12 13" id="KW-0456">Lyase</keyword>
<keyword evidence="7 13" id="KW-0276">Fatty acid metabolism</keyword>
<evidence type="ECO:0000256" key="4">
    <source>
        <dbReference type="ARBA" id="ARBA00013122"/>
    </source>
</evidence>
<keyword evidence="11 13" id="KW-0275">Fatty acid biosynthesis</keyword>
<proteinExistence type="inferred from homology"/>
<dbReference type="VEuPathDB" id="MicrosporidiaDB:CWI39_2313p0010"/>
<sequence length="190" mass="22686">MFTYIKVYNLTGVLVCCGALVLTVLYYWTKKIDFLLYLVFCQCFFILEILNIKMGKSNSTILPTFLQLLSRIFIIGIICYLNKLYNKMLILMCVCWYISDLIRYLFYLTRNSFIRKVRYNAFIVLYPIGTSIEIYLCNCIYLKYSNSFISYLMGGIIMCYVPGFIFLYYHMIRQRISYSKNEKRGKRKVK</sequence>
<organism evidence="14 15">
    <name type="scientific">Hamiltosporidium magnivora</name>
    <dbReference type="NCBI Taxonomy" id="148818"/>
    <lineage>
        <taxon>Eukaryota</taxon>
        <taxon>Fungi</taxon>
        <taxon>Fungi incertae sedis</taxon>
        <taxon>Microsporidia</taxon>
        <taxon>Dubosqiidae</taxon>
        <taxon>Hamiltosporidium</taxon>
    </lineage>
</organism>
<evidence type="ECO:0000256" key="2">
    <source>
        <dbReference type="ARBA" id="ARBA00005194"/>
    </source>
</evidence>
<dbReference type="GO" id="GO:0005789">
    <property type="term" value="C:endoplasmic reticulum membrane"/>
    <property type="evidence" value="ECO:0007669"/>
    <property type="project" value="UniProtKB-SubCell"/>
</dbReference>